<dbReference type="InterPro" id="IPR025799">
    <property type="entry name" value="Arg_MeTrfase"/>
</dbReference>
<dbReference type="Pfam" id="PF22528">
    <property type="entry name" value="PRMT_C"/>
    <property type="match status" value="1"/>
</dbReference>
<dbReference type="GO" id="GO:0035241">
    <property type="term" value="F:protein-arginine omega-N monomethyltransferase activity"/>
    <property type="evidence" value="ECO:0007669"/>
    <property type="project" value="TreeGrafter"/>
</dbReference>
<gene>
    <name evidence="10" type="ORF">UY3_00966</name>
</gene>
<protein>
    <recommendedName>
        <fullName evidence="2">type I protein arginine methyltransferase</fullName>
        <ecNumber evidence="2">2.1.1.319</ecNumber>
    </recommendedName>
</protein>
<evidence type="ECO:0000256" key="3">
    <source>
        <dbReference type="ARBA" id="ARBA00022603"/>
    </source>
</evidence>
<organism evidence="10 11">
    <name type="scientific">Chelonia mydas</name>
    <name type="common">Green sea-turtle</name>
    <name type="synonym">Chelonia agassizi</name>
    <dbReference type="NCBI Taxonomy" id="8469"/>
    <lineage>
        <taxon>Eukaryota</taxon>
        <taxon>Metazoa</taxon>
        <taxon>Chordata</taxon>
        <taxon>Craniata</taxon>
        <taxon>Vertebrata</taxon>
        <taxon>Euteleostomi</taxon>
        <taxon>Archelosauria</taxon>
        <taxon>Testudinata</taxon>
        <taxon>Testudines</taxon>
        <taxon>Cryptodira</taxon>
        <taxon>Durocryptodira</taxon>
        <taxon>Americhelydia</taxon>
        <taxon>Chelonioidea</taxon>
        <taxon>Cheloniidae</taxon>
        <taxon>Chelonia</taxon>
    </lineage>
</organism>
<evidence type="ECO:0000256" key="5">
    <source>
        <dbReference type="ARBA" id="ARBA00022691"/>
    </source>
</evidence>
<dbReference type="Gene3D" id="2.70.160.11">
    <property type="entry name" value="Hnrnp arginine n-methyltransferase1"/>
    <property type="match status" value="1"/>
</dbReference>
<evidence type="ECO:0000256" key="6">
    <source>
        <dbReference type="ARBA" id="ARBA00047655"/>
    </source>
</evidence>
<feature type="non-terminal residue" evidence="10">
    <location>
        <position position="1"/>
    </location>
</feature>
<accession>M7CKY6</accession>
<dbReference type="CDD" id="cd02440">
    <property type="entry name" value="AdoMet_MTases"/>
    <property type="match status" value="1"/>
</dbReference>
<dbReference type="GO" id="GO:0032259">
    <property type="term" value="P:methylation"/>
    <property type="evidence" value="ECO:0007669"/>
    <property type="project" value="UniProtKB-KW"/>
</dbReference>
<dbReference type="STRING" id="8469.M7CKY6"/>
<dbReference type="EC" id="2.1.1.319" evidence="2"/>
<evidence type="ECO:0000256" key="8">
    <source>
        <dbReference type="PROSITE-ProRule" id="PRU01015"/>
    </source>
</evidence>
<dbReference type="FunFam" id="3.40.50.150:FF:000003">
    <property type="entry name" value="Blast:Protein arginine N-methyltransferase 1"/>
    <property type="match status" value="1"/>
</dbReference>
<dbReference type="PANTHER" id="PTHR11006">
    <property type="entry name" value="PROTEIN ARGININE N-METHYLTRANSFERASE"/>
    <property type="match status" value="1"/>
</dbReference>
<dbReference type="GO" id="GO:0042054">
    <property type="term" value="F:histone methyltransferase activity"/>
    <property type="evidence" value="ECO:0007669"/>
    <property type="project" value="TreeGrafter"/>
</dbReference>
<dbReference type="PROSITE" id="PS51678">
    <property type="entry name" value="SAM_MT_PRMT"/>
    <property type="match status" value="1"/>
</dbReference>
<keyword evidence="3 8" id="KW-0489">Methyltransferase</keyword>
<name>M7CKY6_CHEMY</name>
<keyword evidence="4 8" id="KW-0808">Transferase</keyword>
<evidence type="ECO:0000256" key="7">
    <source>
        <dbReference type="ARBA" id="ARBA00049303"/>
    </source>
</evidence>
<dbReference type="GO" id="GO:0035242">
    <property type="term" value="F:protein-arginine omega-N asymmetric methyltransferase activity"/>
    <property type="evidence" value="ECO:0007669"/>
    <property type="project" value="UniProtKB-EC"/>
</dbReference>
<evidence type="ECO:0000256" key="4">
    <source>
        <dbReference type="ARBA" id="ARBA00022679"/>
    </source>
</evidence>
<dbReference type="EMBL" id="KB483298">
    <property type="protein sequence ID" value="EMP41777.1"/>
    <property type="molecule type" value="Genomic_DNA"/>
</dbReference>
<reference evidence="11" key="1">
    <citation type="journal article" date="2013" name="Nat. Genet.">
        <title>The draft genomes of soft-shell turtle and green sea turtle yield insights into the development and evolution of the turtle-specific body plan.</title>
        <authorList>
            <person name="Wang Z."/>
            <person name="Pascual-Anaya J."/>
            <person name="Zadissa A."/>
            <person name="Li W."/>
            <person name="Niimura Y."/>
            <person name="Huang Z."/>
            <person name="Li C."/>
            <person name="White S."/>
            <person name="Xiong Z."/>
            <person name="Fang D."/>
            <person name="Wang B."/>
            <person name="Ming Y."/>
            <person name="Chen Y."/>
            <person name="Zheng Y."/>
            <person name="Kuraku S."/>
            <person name="Pignatelli M."/>
            <person name="Herrero J."/>
            <person name="Beal K."/>
            <person name="Nozawa M."/>
            <person name="Li Q."/>
            <person name="Wang J."/>
            <person name="Zhang H."/>
            <person name="Yu L."/>
            <person name="Shigenobu S."/>
            <person name="Wang J."/>
            <person name="Liu J."/>
            <person name="Flicek P."/>
            <person name="Searle S."/>
            <person name="Wang J."/>
            <person name="Kuratani S."/>
            <person name="Yin Y."/>
            <person name="Aken B."/>
            <person name="Zhang G."/>
            <person name="Irie N."/>
        </authorList>
    </citation>
    <scope>NUCLEOTIDE SEQUENCE [LARGE SCALE GENOMIC DNA]</scope>
</reference>
<dbReference type="Proteomes" id="UP000031443">
    <property type="component" value="Unassembled WGS sequence"/>
</dbReference>
<dbReference type="AlphaFoldDB" id="M7CKY6"/>
<dbReference type="Pfam" id="PF06325">
    <property type="entry name" value="PrmA"/>
    <property type="match status" value="1"/>
</dbReference>
<comment type="subcellular location">
    <subcellularLocation>
        <location evidence="1">Nucleus</location>
        <location evidence="1">Nucleoplasm</location>
    </subcellularLocation>
</comment>
<evidence type="ECO:0000313" key="10">
    <source>
        <dbReference type="EMBL" id="EMP41777.1"/>
    </source>
</evidence>
<evidence type="ECO:0000313" key="11">
    <source>
        <dbReference type="Proteomes" id="UP000031443"/>
    </source>
</evidence>
<dbReference type="FunFam" id="2.70.160.11:FF:000048">
    <property type="entry name" value="Protein arginine methyltransferase 1"/>
    <property type="match status" value="1"/>
</dbReference>
<dbReference type="Gene3D" id="3.40.50.150">
    <property type="entry name" value="Vaccinia Virus protein VP39"/>
    <property type="match status" value="1"/>
</dbReference>
<dbReference type="SUPFAM" id="SSF53335">
    <property type="entry name" value="S-adenosyl-L-methionine-dependent methyltransferases"/>
    <property type="match status" value="1"/>
</dbReference>
<dbReference type="InterPro" id="IPR029063">
    <property type="entry name" value="SAM-dependent_MTases_sf"/>
</dbReference>
<comment type="catalytic activity">
    <reaction evidence="7">
        <text>L-arginyl-[protein] + S-adenosyl-L-methionine = N(omega)-methyl-L-arginyl-[protein] + S-adenosyl-L-homocysteine + H(+)</text>
        <dbReference type="Rhea" id="RHEA:48100"/>
        <dbReference type="Rhea" id="RHEA-COMP:10532"/>
        <dbReference type="Rhea" id="RHEA-COMP:11990"/>
        <dbReference type="ChEBI" id="CHEBI:15378"/>
        <dbReference type="ChEBI" id="CHEBI:29965"/>
        <dbReference type="ChEBI" id="CHEBI:57856"/>
        <dbReference type="ChEBI" id="CHEBI:59789"/>
        <dbReference type="ChEBI" id="CHEBI:65280"/>
    </reaction>
    <physiologicalReaction direction="left-to-right" evidence="7">
        <dbReference type="Rhea" id="RHEA:48101"/>
    </physiologicalReaction>
</comment>
<evidence type="ECO:0000259" key="9">
    <source>
        <dbReference type="Pfam" id="PF22528"/>
    </source>
</evidence>
<sequence length="326" mass="36783">EEMTSKDYYFDSYAHFGIHEVSAAEGRGKKKTYRNSMFHNRHLFKDKVVLDVGSGTGILCMFAAKAGAKRVIGGSQISDYAVKIVKANKLDHVVSIIKGKVEEVELPVEKVDIIISEWMGYCLFYESMLNTVIYARDKWLTPDGLIFPDRATLYVTAIEDRQYKDYKIHWWENVYGFDMSCIKDVAIKEPLVDVVDPKQLVTNACLIKEVDIYTVKVEDLTFTSPFCLQVKRNDYIHALVAYFNIEFTRCHKRTGFSTSTARAGPGSGARGGASGACWEAGSGGPDPHDLPHHPISPLQRDLDFTIDLDFKGQLCELSCSTDYRMR</sequence>
<feature type="domain" description="Protein arginine N-methyltransferase" evidence="9">
    <location>
        <begin position="149"/>
        <end position="260"/>
    </location>
</feature>
<proteinExistence type="predicted"/>
<dbReference type="GO" id="GO:0005654">
    <property type="term" value="C:nucleoplasm"/>
    <property type="evidence" value="ECO:0007669"/>
    <property type="project" value="UniProtKB-SubCell"/>
</dbReference>
<dbReference type="InterPro" id="IPR055135">
    <property type="entry name" value="PRMT_dom"/>
</dbReference>
<keyword evidence="5 8" id="KW-0949">S-adenosyl-L-methionine</keyword>
<feature type="non-terminal residue" evidence="10">
    <location>
        <position position="326"/>
    </location>
</feature>
<evidence type="ECO:0000256" key="1">
    <source>
        <dbReference type="ARBA" id="ARBA00004642"/>
    </source>
</evidence>
<comment type="catalytic activity">
    <reaction evidence="6">
        <text>N(omega)-methyl-L-arginyl-[protein] + S-adenosyl-L-methionine = N(omega),N(omega)-dimethyl-L-arginyl-[protein] + S-adenosyl-L-homocysteine + H(+)</text>
        <dbReference type="Rhea" id="RHEA:48104"/>
        <dbReference type="Rhea" id="RHEA-COMP:11990"/>
        <dbReference type="Rhea" id="RHEA-COMP:11991"/>
        <dbReference type="ChEBI" id="CHEBI:15378"/>
        <dbReference type="ChEBI" id="CHEBI:57856"/>
        <dbReference type="ChEBI" id="CHEBI:59789"/>
        <dbReference type="ChEBI" id="CHEBI:61897"/>
        <dbReference type="ChEBI" id="CHEBI:65280"/>
    </reaction>
    <physiologicalReaction direction="left-to-right" evidence="6">
        <dbReference type="Rhea" id="RHEA:48105"/>
    </physiologicalReaction>
</comment>
<dbReference type="PANTHER" id="PTHR11006:SF54">
    <property type="entry name" value="PROTEIN ARGININE N-METHYLTRANSFERASE 1"/>
    <property type="match status" value="1"/>
</dbReference>
<keyword evidence="11" id="KW-1185">Reference proteome</keyword>
<evidence type="ECO:0000256" key="2">
    <source>
        <dbReference type="ARBA" id="ARBA00011925"/>
    </source>
</evidence>